<comment type="subcellular location">
    <subcellularLocation>
        <location evidence="1">Cell membrane</location>
        <topology evidence="1">Multi-pass membrane protein</topology>
    </subcellularLocation>
</comment>
<feature type="transmembrane region" description="Helical" evidence="6">
    <location>
        <begin position="12"/>
        <end position="31"/>
    </location>
</feature>
<name>A0ABS5VH76_9MICO</name>
<keyword evidence="4 6" id="KW-1133">Transmembrane helix</keyword>
<keyword evidence="3 6" id="KW-0812">Transmembrane</keyword>
<keyword evidence="2" id="KW-1003">Cell membrane</keyword>
<dbReference type="RefSeq" id="WP_214545175.1">
    <property type="nucleotide sequence ID" value="NZ_JAHEWS010000022.1"/>
</dbReference>
<dbReference type="Pfam" id="PF13396">
    <property type="entry name" value="PLDc_N"/>
    <property type="match status" value="1"/>
</dbReference>
<gene>
    <name evidence="8" type="ORF">KK097_13615</name>
</gene>
<feature type="domain" description="Cardiolipin synthase N-terminal" evidence="7">
    <location>
        <begin position="23"/>
        <end position="65"/>
    </location>
</feature>
<organism evidence="8 9">
    <name type="scientific">Curtobacterium aurantiacum</name>
    <dbReference type="NCBI Taxonomy" id="3236919"/>
    <lineage>
        <taxon>Bacteria</taxon>
        <taxon>Bacillati</taxon>
        <taxon>Actinomycetota</taxon>
        <taxon>Actinomycetes</taxon>
        <taxon>Micrococcales</taxon>
        <taxon>Microbacteriaceae</taxon>
        <taxon>Curtobacterium</taxon>
    </lineage>
</organism>
<dbReference type="InterPro" id="IPR027379">
    <property type="entry name" value="CLS_N"/>
</dbReference>
<feature type="transmembrane region" description="Helical" evidence="6">
    <location>
        <begin position="43"/>
        <end position="63"/>
    </location>
</feature>
<evidence type="ECO:0000259" key="7">
    <source>
        <dbReference type="Pfam" id="PF13396"/>
    </source>
</evidence>
<dbReference type="EMBL" id="JAHEWS010000022">
    <property type="protein sequence ID" value="MBT1588850.1"/>
    <property type="molecule type" value="Genomic_DNA"/>
</dbReference>
<keyword evidence="9" id="KW-1185">Reference proteome</keyword>
<evidence type="ECO:0000256" key="5">
    <source>
        <dbReference type="ARBA" id="ARBA00023136"/>
    </source>
</evidence>
<comment type="caution">
    <text evidence="8">The sequence shown here is derived from an EMBL/GenBank/DDBJ whole genome shotgun (WGS) entry which is preliminary data.</text>
</comment>
<reference evidence="8 9" key="1">
    <citation type="submission" date="2021-05" db="EMBL/GenBank/DDBJ databases">
        <title>Whole genome sequence of Curtobacterium flaccumfaciens pv. flaccumfaciens strain CFBP 8819.</title>
        <authorList>
            <person name="Osdaghi E."/>
            <person name="Taghouti G."/>
            <person name="Portier P."/>
            <person name="Fazliarab A."/>
            <person name="Taghavi S.M."/>
            <person name="Briand M."/>
            <person name="Le-Saux M."/>
            <person name="Jacques M.-A."/>
        </authorList>
    </citation>
    <scope>NUCLEOTIDE SEQUENCE [LARGE SCALE GENOMIC DNA]</scope>
    <source>
        <strain evidence="8 9">CFBP 8819</strain>
    </source>
</reference>
<sequence length="79" mass="8411">MNPLVPTALDGVLMAVSLVALFLALAAFISLMRSGSTSGRHLIAWTLVVLFVPIVGPAMWFIARRRERSTEANGDGLGS</sequence>
<evidence type="ECO:0000256" key="6">
    <source>
        <dbReference type="SAM" id="Phobius"/>
    </source>
</evidence>
<dbReference type="Proteomes" id="UP001519641">
    <property type="component" value="Unassembled WGS sequence"/>
</dbReference>
<evidence type="ECO:0000256" key="2">
    <source>
        <dbReference type="ARBA" id="ARBA00022475"/>
    </source>
</evidence>
<accession>A0ABS5VH76</accession>
<proteinExistence type="predicted"/>
<protein>
    <submittedName>
        <fullName evidence="8">PLDc N-terminal domain-containing protein</fullName>
    </submittedName>
</protein>
<evidence type="ECO:0000256" key="3">
    <source>
        <dbReference type="ARBA" id="ARBA00022692"/>
    </source>
</evidence>
<keyword evidence="5 6" id="KW-0472">Membrane</keyword>
<evidence type="ECO:0000313" key="8">
    <source>
        <dbReference type="EMBL" id="MBT1588850.1"/>
    </source>
</evidence>
<evidence type="ECO:0000256" key="4">
    <source>
        <dbReference type="ARBA" id="ARBA00022989"/>
    </source>
</evidence>
<evidence type="ECO:0000313" key="9">
    <source>
        <dbReference type="Proteomes" id="UP001519641"/>
    </source>
</evidence>
<evidence type="ECO:0000256" key="1">
    <source>
        <dbReference type="ARBA" id="ARBA00004651"/>
    </source>
</evidence>